<dbReference type="Gene3D" id="3.40.630.30">
    <property type="match status" value="1"/>
</dbReference>
<reference evidence="2 3" key="1">
    <citation type="submission" date="2021-04" db="EMBL/GenBank/DDBJ databases">
        <title>Whole genome sequence of Jiella sp. KSK16Y-1.</title>
        <authorList>
            <person name="Tuo L."/>
        </authorList>
    </citation>
    <scope>NUCLEOTIDE SEQUENCE [LARGE SCALE GENOMIC DNA]</scope>
    <source>
        <strain evidence="2 3">KSK16Y-1</strain>
    </source>
</reference>
<evidence type="ECO:0000313" key="3">
    <source>
        <dbReference type="Proteomes" id="UP000678276"/>
    </source>
</evidence>
<dbReference type="Proteomes" id="UP000678276">
    <property type="component" value="Unassembled WGS sequence"/>
</dbReference>
<dbReference type="InterPro" id="IPR016181">
    <property type="entry name" value="Acyl_CoA_acyltransferase"/>
</dbReference>
<dbReference type="SUPFAM" id="SSF55729">
    <property type="entry name" value="Acyl-CoA N-acyltransferases (Nat)"/>
    <property type="match status" value="1"/>
</dbReference>
<dbReference type="Pfam" id="PF00583">
    <property type="entry name" value="Acetyltransf_1"/>
    <property type="match status" value="1"/>
</dbReference>
<keyword evidence="3" id="KW-1185">Reference proteome</keyword>
<dbReference type="PROSITE" id="PS51186">
    <property type="entry name" value="GNAT"/>
    <property type="match status" value="1"/>
</dbReference>
<organism evidence="2 3">
    <name type="scientific">Jiella mangrovi</name>
    <dbReference type="NCBI Taxonomy" id="2821407"/>
    <lineage>
        <taxon>Bacteria</taxon>
        <taxon>Pseudomonadati</taxon>
        <taxon>Pseudomonadota</taxon>
        <taxon>Alphaproteobacteria</taxon>
        <taxon>Hyphomicrobiales</taxon>
        <taxon>Aurantimonadaceae</taxon>
        <taxon>Jiella</taxon>
    </lineage>
</organism>
<sequence>MTAKTEELSFKVLSAREIADVLDDLARLRITVFRAFPYLYEGDEAYERRYLETYAKSPGAMVVVAANMRGEIVGAATAAPLGDHQPQLAEDFRKAGIPPDAVFYLGESVLLPEYRGRGAGHRFFDAREAAGRAQGYEIAAFCGVVRPTDQPQRPGDYVPLDGFWTKRGYEKVDGLVSTMAWRDIGDMEESEKPMQFWMRRLT</sequence>
<evidence type="ECO:0000259" key="1">
    <source>
        <dbReference type="PROSITE" id="PS51186"/>
    </source>
</evidence>
<feature type="domain" description="N-acetyltransferase" evidence="1">
    <location>
        <begin position="16"/>
        <end position="199"/>
    </location>
</feature>
<comment type="caution">
    <text evidence="2">The sequence shown here is derived from an EMBL/GenBank/DDBJ whole genome shotgun (WGS) entry which is preliminary data.</text>
</comment>
<dbReference type="EMBL" id="JAGJCF010000017">
    <property type="protein sequence ID" value="MBP0617541.1"/>
    <property type="molecule type" value="Genomic_DNA"/>
</dbReference>
<accession>A0ABS4BMU7</accession>
<evidence type="ECO:0000313" key="2">
    <source>
        <dbReference type="EMBL" id="MBP0617541.1"/>
    </source>
</evidence>
<proteinExistence type="predicted"/>
<dbReference type="RefSeq" id="WP_209596436.1">
    <property type="nucleotide sequence ID" value="NZ_JAGJCF010000017.1"/>
</dbReference>
<dbReference type="InterPro" id="IPR000182">
    <property type="entry name" value="GNAT_dom"/>
</dbReference>
<dbReference type="CDD" id="cd04301">
    <property type="entry name" value="NAT_SF"/>
    <property type="match status" value="1"/>
</dbReference>
<protein>
    <submittedName>
        <fullName evidence="2">GNAT family N-acetyltransferase</fullName>
    </submittedName>
</protein>
<gene>
    <name evidence="2" type="ORF">J6595_18290</name>
</gene>
<name>A0ABS4BMU7_9HYPH</name>